<name>A0A919U9Y5_9ACTN</name>
<keyword evidence="1" id="KW-0472">Membrane</keyword>
<keyword evidence="4" id="KW-1185">Reference proteome</keyword>
<protein>
    <recommendedName>
        <fullName evidence="2">Pyrrolo-quinoline quinone repeat domain-containing protein</fullName>
    </recommendedName>
</protein>
<comment type="caution">
    <text evidence="3">The sequence shown here is derived from an EMBL/GenBank/DDBJ whole genome shotgun (WGS) entry which is preliminary data.</text>
</comment>
<evidence type="ECO:0000313" key="3">
    <source>
        <dbReference type="EMBL" id="GIG44200.1"/>
    </source>
</evidence>
<dbReference type="InterPro" id="IPR011047">
    <property type="entry name" value="Quinoprotein_ADH-like_sf"/>
</dbReference>
<dbReference type="Proteomes" id="UP000660611">
    <property type="component" value="Unassembled WGS sequence"/>
</dbReference>
<feature type="domain" description="Pyrrolo-quinoline quinone repeat" evidence="2">
    <location>
        <begin position="65"/>
        <end position="211"/>
    </location>
</feature>
<evidence type="ECO:0000313" key="4">
    <source>
        <dbReference type="Proteomes" id="UP000660611"/>
    </source>
</evidence>
<dbReference type="Pfam" id="PF13360">
    <property type="entry name" value="PQQ_2"/>
    <property type="match status" value="1"/>
</dbReference>
<organism evidence="3 4">
    <name type="scientific">Dactylosporangium siamense</name>
    <dbReference type="NCBI Taxonomy" id="685454"/>
    <lineage>
        <taxon>Bacteria</taxon>
        <taxon>Bacillati</taxon>
        <taxon>Actinomycetota</taxon>
        <taxon>Actinomycetes</taxon>
        <taxon>Micromonosporales</taxon>
        <taxon>Micromonosporaceae</taxon>
        <taxon>Dactylosporangium</taxon>
    </lineage>
</organism>
<keyword evidence="1" id="KW-1133">Transmembrane helix</keyword>
<feature type="transmembrane region" description="Helical" evidence="1">
    <location>
        <begin position="31"/>
        <end position="50"/>
    </location>
</feature>
<proteinExistence type="predicted"/>
<evidence type="ECO:0000259" key="2">
    <source>
        <dbReference type="Pfam" id="PF13360"/>
    </source>
</evidence>
<accession>A0A919U9Y5</accession>
<dbReference type="InterPro" id="IPR002372">
    <property type="entry name" value="PQQ_rpt_dom"/>
</dbReference>
<dbReference type="SUPFAM" id="SSF50998">
    <property type="entry name" value="Quinoprotein alcohol dehydrogenase-like"/>
    <property type="match status" value="1"/>
</dbReference>
<gene>
    <name evidence="3" type="ORF">Dsi01nite_022410</name>
</gene>
<evidence type="ECO:0000256" key="1">
    <source>
        <dbReference type="SAM" id="Phobius"/>
    </source>
</evidence>
<dbReference type="RefSeq" id="WP_203846042.1">
    <property type="nucleotide sequence ID" value="NZ_BAAAVW010000001.1"/>
</dbReference>
<dbReference type="InterPro" id="IPR015943">
    <property type="entry name" value="WD40/YVTN_repeat-like_dom_sf"/>
</dbReference>
<dbReference type="AlphaFoldDB" id="A0A919U9Y5"/>
<dbReference type="EMBL" id="BONQ01000033">
    <property type="protein sequence ID" value="GIG44200.1"/>
    <property type="molecule type" value="Genomic_DNA"/>
</dbReference>
<keyword evidence="1" id="KW-0812">Transmembrane</keyword>
<reference evidence="3" key="1">
    <citation type="submission" date="2021-01" db="EMBL/GenBank/DDBJ databases">
        <title>Whole genome shotgun sequence of Dactylosporangium siamense NBRC 106093.</title>
        <authorList>
            <person name="Komaki H."/>
            <person name="Tamura T."/>
        </authorList>
    </citation>
    <scope>NUCLEOTIDE SEQUENCE</scope>
    <source>
        <strain evidence="3">NBRC 106093</strain>
    </source>
</reference>
<dbReference type="Gene3D" id="2.130.10.10">
    <property type="entry name" value="YVTN repeat-like/Quinoprotein amine dehydrogenase"/>
    <property type="match status" value="1"/>
</dbReference>
<sequence>MAEPVIELDLSSAWEPPEPPPVLRFRLRSRWVVACAVLAVAAGVLAASGAKPRTGPLYRVDQPVAGVTVAKDLLVVNRQRQPGGDPTIEGRRRSDGKVLWSITTDQEQQFAMLGATALILVRQFNVNRGYTTTLTAVDQATGRQLWTRPRTSVLGTHGGLVVAEEMTDPGRVITVATSETPDLTVNQALSRPARHILVLDERTGEPVWELTAPPGVVLDFTWDGRYPAGQVTGVDQLDPSGLVSSRDIRSGAVGATHQLDWSGTPAAFHIGAGWYAAPRRGAARAVVHPDGQRGGIVFDLAGGRALFSTDASMFAGIYQCAAALFCATSGNGITTYDATTGRPRWHLDRYTEIAAIVGDRFVVGTFEPEGATYGQLAVVDARTGAVTAALGGWRMIVDASAERILLWQPIGPSTAVLGELDVATGGVTVFGRAGNWYGPPQCGAAGDTLACVQLGALSVWRLPARHRGTP</sequence>